<reference evidence="5 6" key="1">
    <citation type="submission" date="2014-02" db="EMBL/GenBank/DDBJ databases">
        <title>Transposable element dynamics among asymbiotic and ectomycorrhizal Amanita fungi.</title>
        <authorList>
            <consortium name="DOE Joint Genome Institute"/>
            <person name="Hess J."/>
            <person name="Skrede I."/>
            <person name="Wolfe B."/>
            <person name="LaButti K."/>
            <person name="Ohm R.A."/>
            <person name="Grigoriev I.V."/>
            <person name="Pringle A."/>
        </authorList>
    </citation>
    <scope>NUCLEOTIDE SEQUENCE [LARGE SCALE GENOMIC DNA]</scope>
    <source>
        <strain evidence="5 6">SKay4041</strain>
    </source>
</reference>
<evidence type="ECO:0000259" key="3">
    <source>
        <dbReference type="Pfam" id="PF20416"/>
    </source>
</evidence>
<dbReference type="InterPro" id="IPR052575">
    <property type="entry name" value="SSU_processome_comp_20"/>
</dbReference>
<dbReference type="PANTHER" id="PTHR17695:SF11">
    <property type="entry name" value="SMALL SUBUNIT PROCESSOME COMPONENT 20 HOMOLOG"/>
    <property type="match status" value="1"/>
</dbReference>
<dbReference type="Gene3D" id="1.25.10.10">
    <property type="entry name" value="Leucine-rich Repeat Variant"/>
    <property type="match status" value="2"/>
</dbReference>
<dbReference type="Pfam" id="PF07539">
    <property type="entry name" value="UTP20_N"/>
    <property type="match status" value="1"/>
</dbReference>
<dbReference type="InterPro" id="IPR046523">
    <property type="entry name" value="UTP20_dom"/>
</dbReference>
<dbReference type="Proteomes" id="UP000242287">
    <property type="component" value="Unassembled WGS sequence"/>
</dbReference>
<feature type="compositionally biased region" description="Basic residues" evidence="1">
    <location>
        <begin position="2634"/>
        <end position="2651"/>
    </location>
</feature>
<dbReference type="Pfam" id="PF20416">
    <property type="entry name" value="UTP20"/>
    <property type="match status" value="1"/>
</dbReference>
<feature type="compositionally biased region" description="Basic and acidic residues" evidence="1">
    <location>
        <begin position="1141"/>
        <end position="1151"/>
    </location>
</feature>
<organism evidence="5 6">
    <name type="scientific">Amanita thiersii Skay4041</name>
    <dbReference type="NCBI Taxonomy" id="703135"/>
    <lineage>
        <taxon>Eukaryota</taxon>
        <taxon>Fungi</taxon>
        <taxon>Dikarya</taxon>
        <taxon>Basidiomycota</taxon>
        <taxon>Agaricomycotina</taxon>
        <taxon>Agaricomycetes</taxon>
        <taxon>Agaricomycetidae</taxon>
        <taxon>Agaricales</taxon>
        <taxon>Pluteineae</taxon>
        <taxon>Amanitaceae</taxon>
        <taxon>Amanita</taxon>
    </lineage>
</organism>
<dbReference type="GO" id="GO:0030686">
    <property type="term" value="C:90S preribosome"/>
    <property type="evidence" value="ECO:0007669"/>
    <property type="project" value="TreeGrafter"/>
</dbReference>
<feature type="domain" description="U3 small nucleolar RNA-associated protein 20 C-terminal" evidence="4">
    <location>
        <begin position="2401"/>
        <end position="2650"/>
    </location>
</feature>
<dbReference type="InterPro" id="IPR011430">
    <property type="entry name" value="UTP20_N"/>
</dbReference>
<dbReference type="SUPFAM" id="SSF48371">
    <property type="entry name" value="ARM repeat"/>
    <property type="match status" value="3"/>
</dbReference>
<dbReference type="EMBL" id="KZ302113">
    <property type="protein sequence ID" value="PFH47399.1"/>
    <property type="molecule type" value="Genomic_DNA"/>
</dbReference>
<dbReference type="STRING" id="703135.A0A2A9N9W1"/>
<feature type="domain" description="U3 small nucleolar RNA-associated protein 20 N-terminal" evidence="2">
    <location>
        <begin position="914"/>
        <end position="1534"/>
    </location>
</feature>
<evidence type="ECO:0000313" key="6">
    <source>
        <dbReference type="Proteomes" id="UP000242287"/>
    </source>
</evidence>
<dbReference type="GO" id="GO:0032040">
    <property type="term" value="C:small-subunit processome"/>
    <property type="evidence" value="ECO:0007669"/>
    <property type="project" value="TreeGrafter"/>
</dbReference>
<feature type="compositionally biased region" description="Basic and acidic residues" evidence="1">
    <location>
        <begin position="2652"/>
        <end position="2667"/>
    </location>
</feature>
<evidence type="ECO:0000259" key="4">
    <source>
        <dbReference type="Pfam" id="PF23099"/>
    </source>
</evidence>
<name>A0A2A9N9W1_9AGAR</name>
<accession>A0A2A9N9W1</accession>
<keyword evidence="6" id="KW-1185">Reference proteome</keyword>
<evidence type="ECO:0000259" key="2">
    <source>
        <dbReference type="Pfam" id="PF07539"/>
    </source>
</evidence>
<feature type="region of interest" description="Disordered" evidence="1">
    <location>
        <begin position="2625"/>
        <end position="2667"/>
    </location>
</feature>
<dbReference type="OrthoDB" id="360653at2759"/>
<dbReference type="InterPro" id="IPR057525">
    <property type="entry name" value="UTP20_C"/>
</dbReference>
<feature type="region of interest" description="Disordered" evidence="1">
    <location>
        <begin position="1130"/>
        <end position="1168"/>
    </location>
</feature>
<proteinExistence type="predicted"/>
<sequence>MEEGPRVKRFKHQSYNELLKEVHLPSALEQKQFEHDEVEENGSLFHASLDHWRQLNLAPSFVHFAKNAEPLCLSMPLLLHNWRAVLDLWIGAMDASDDEGYKALLDLLQKLAADLRNTLLPTYKTILSILYSLLPRPISTDALSVLLTTLTSVFKYLLIPSLQSEARLLEETWTDLRSTLVKCLPEVQRAVAEVWGAVLRRLKGKEIREEAIVLLAKSLEDVEDTCAFSLAFACKSVSQTLHTCTPSLIEPLLSYHLNSSTTPERTQTFIRRCLTAFIHHVKSADQFTVVADLLLKHLDVSLELYAQPGSSSHAQSPIVPAERLRRMLEVITVPCSVRQGSRLSHAHLTQLFSSLSSLPLTCNNQELCLHSTLLEFCSSLFIASDMALWLNQGRDFIQRSWESTVVDAQSHSTLDDVMNAETHCSVSASRGDVLLAFTLPLHASLAQLSWGGWKLIALPLVVKHSLHILSIASTESAVPVSTYLIHFLGALRRDQKLSPSDVDIVWKQRLEKLCLETISSLGFGDDTDVTHNENQGIIWHQDAAAVLNDVLALSSFFSPAFPRMLVELINRTLESFPTLSNQPVPNANAAWVIGTCMQSLAGFGASDWSSEVDLTVWILACTKKFPWSADVLDGLVALSRAFPSTPRVLQAEIYPTLQGSLISHSRPLRLATLRLLLSPVVKSSNSFRECLRLCLQGEEAFLSVQGVRERVVRIGRVGQVVVDEESAEVCIRWLISQLKVNLRPVWSPAAAAIASLGSRFDDLVWRMVFEEVKGVALKGKGVEEHGDILPTWADSGPSTDAGEDVKENGGNDVWEEERTWRDPSGRKLRSVVTKWVNQDKFWCSEFIEHLPAQERFDTRSYEAQLLAALGQCSSLAEKHNRELITFFLSLARGDSDPNTLEQSPVVLVPRLIPRDKLIAYLGLFSKLSNPKALYATDTLRALYITLLSHPDRTLQSASLSCLLTYKPSSLHGKEESLKALFDETRWRDELTSFDITSLGETDRAEVVDVLIRLLFGRMLERRGKARGMDRKATVVAALAVCNDMELTLLVELMLKPFGVDVASAAVNEADALEHGVVSLDDVSEKQQTGFLMLLGDVMKNLGTRLIKHWPVMIRVVTHLIANAHQRISGFPSVSSNDDDDQQLKDSESPADDHEDEGDGNEEDGLSSSSKVYRSIRQLGLKRLADFFRAPVSFDFDPFLKASFPLFISPRLASFAIENTQAPSPLLELFYSWTSDARYTRYLIEYDPQTLPNIYDCLLAKSVKPAVVSRIFDIVDRLLTYSAIDDSICEHILKPYASHLLANLSILVERSNNVASISTPLGQRQIGILSSIAQYLVNEEQASTLLRLFIPFLRKPTKTVPERVKVDLIKIICEIMPLISELKDPGSALYEKLYESFSQMFQSLRSRHGRVALVSAFRKLADVCQAPETLPSLMESLNAYSVKRIDEPDFDRRLVAFADLNENTYKTLSAAEWLPVLYNALYFVQDHEELAIRSNSSFTLKRFTDVVASQSSSQHERVFLRVLYPGLKNGLRSKNELVRAEMLGVMAYAVAKCVHIRMLTDMRVLLAGGDEEANFFNNILHVQVHRRSRALRRLGDFCEEGCLRSSTVSDIFVPLVETFILSAAKLDHHLVNDAILATGRMAKCLSWGPYHSLIQKYITLSKAKDESERIYIRTLVSILDNFHFPMEDETAEVEQDQVIGDDVQEDDNDDGKKAGVTLPKTTTKIADAVNLRLLPSLLDHLEKHDSMTDDNARLPISIGIVNVARHMPAATREPQVSRLLTILSQIFRSRSQETRDLTRDALQKIAVILGPNYLSQIIRELRAALTRGPHLHVLASVTHTILVHVTAEKQSGSFENLDNCVNDIAYVSAEVIFGESGKDVQAEGFKTKMREVRSSSSKGFDSFGIAARYVTPSKISSLLTPLRSIMHETESAKVMGLVDEVLKRIASGLNSNKHLVPTELIVLCHTLVSQNSNFLQQAPSQRKQKMKNDAIVQAKRDVTIERNHFTNNSFRFVAFGLDLLHTALRRTRFDFHDTEVMSRLNSMIVAVGNTLYSTSALVVVLGLKCAAGLAKCPLRGLEKSLPVFVAQSLDIIKQAGNTEAEVVQVAFKALATMLRDGPPVQVKEKDLIFLLELLTPDLEEPSRQASVFTMLRAIVARKFVVPEIYDIMQKVSEVMITSQSTQVQELCRGVLLQFLLDYPQGKGRLRTQMAFLAKNLSYVHENGRKSVMELLHAVMSKFNLEVIREYTDLLFVALVMVIANDDSAKCREMAATLIKSLISRLDEDHREIIFLHLHSWASQREQQALMRVSSQVYGFLIEVLQDGVRPYIATILQDSQTALETALQTMDHNSDESMEVDLEWQVPYHSLTVLFKAARALSDFDIAGDQIPWNMVSGYLTFPHAWVRMAASRLLGLLFNAVPVGVPNQNLPDNHPLSGVGIREVADKCCMQLKSEHLDESLSLQVVKNLFYIGKCFYCIPIGAHASNDPIEDESESEKKGSDPLPWLFTKLSYQVRSAYIARRNKSESLQNWHQQPLAILRWFAAMASHMEPFHLENYLAQILSPIYRLTEDDTIQDSSIGEVKTLAIEVQDLVQQKVGVLKFSNVYTRIRQSVENVRRERKVARALQTASNPEAAAKRKLQRNVMKKMSKKRKERGFADIKRARKRTKED</sequence>
<dbReference type="InterPro" id="IPR011989">
    <property type="entry name" value="ARM-like"/>
</dbReference>
<evidence type="ECO:0000256" key="1">
    <source>
        <dbReference type="SAM" id="MobiDB-lite"/>
    </source>
</evidence>
<dbReference type="PANTHER" id="PTHR17695">
    <property type="entry name" value="SMALL SUBUNIT PROCESSOME COMPONENT 20 HOMOLOG"/>
    <property type="match status" value="1"/>
</dbReference>
<dbReference type="Pfam" id="PF23099">
    <property type="entry name" value="UTP20_C"/>
    <property type="match status" value="1"/>
</dbReference>
<feature type="compositionally biased region" description="Acidic residues" evidence="1">
    <location>
        <begin position="1152"/>
        <end position="1164"/>
    </location>
</feature>
<feature type="domain" description="U3 small nucleolar RNA-associated protein 20" evidence="3">
    <location>
        <begin position="1744"/>
        <end position="1967"/>
    </location>
</feature>
<protein>
    <submittedName>
        <fullName evidence="5">Uncharacterized protein</fullName>
    </submittedName>
</protein>
<gene>
    <name evidence="5" type="ORF">AMATHDRAFT_67804</name>
</gene>
<evidence type="ECO:0000313" key="5">
    <source>
        <dbReference type="EMBL" id="PFH47399.1"/>
    </source>
</evidence>
<dbReference type="InterPro" id="IPR016024">
    <property type="entry name" value="ARM-type_fold"/>
</dbReference>